<dbReference type="GO" id="GO:0003677">
    <property type="term" value="F:DNA binding"/>
    <property type="evidence" value="ECO:0007669"/>
    <property type="project" value="UniProtKB-KW"/>
</dbReference>
<evidence type="ECO:0000256" key="3">
    <source>
        <dbReference type="ARBA" id="ARBA00023163"/>
    </source>
</evidence>
<evidence type="ECO:0000313" key="6">
    <source>
        <dbReference type="Proteomes" id="UP000249005"/>
    </source>
</evidence>
<dbReference type="InterPro" id="IPR036390">
    <property type="entry name" value="WH_DNA-bd_sf"/>
</dbReference>
<dbReference type="InterPro" id="IPR047796">
    <property type="entry name" value="SdpR-like_repress"/>
</dbReference>
<evidence type="ECO:0000256" key="2">
    <source>
        <dbReference type="ARBA" id="ARBA00023125"/>
    </source>
</evidence>
<name>A0A2X4V3R2_9GAMM</name>
<keyword evidence="6" id="KW-1185">Reference proteome</keyword>
<dbReference type="PANTHER" id="PTHR33154:SF33">
    <property type="entry name" value="TRANSCRIPTIONAL REPRESSOR SDPR"/>
    <property type="match status" value="1"/>
</dbReference>
<dbReference type="Pfam" id="PF01022">
    <property type="entry name" value="HTH_5"/>
    <property type="match status" value="1"/>
</dbReference>
<evidence type="ECO:0000259" key="4">
    <source>
        <dbReference type="PROSITE" id="PS50987"/>
    </source>
</evidence>
<dbReference type="Proteomes" id="UP000249005">
    <property type="component" value="Chromosome 1"/>
</dbReference>
<feature type="domain" description="HTH arsR-type" evidence="4">
    <location>
        <begin position="1"/>
        <end position="87"/>
    </location>
</feature>
<dbReference type="SUPFAM" id="SSF46785">
    <property type="entry name" value="Winged helix' DNA-binding domain"/>
    <property type="match status" value="1"/>
</dbReference>
<dbReference type="InterPro" id="IPR036388">
    <property type="entry name" value="WH-like_DNA-bd_sf"/>
</dbReference>
<protein>
    <submittedName>
        <fullName evidence="5">HTH-type transcriptional regulator CmtR</fullName>
    </submittedName>
</protein>
<gene>
    <name evidence="5" type="primary">cmtR</name>
    <name evidence="5" type="ORF">NCTC12151_02074</name>
</gene>
<dbReference type="PROSITE" id="PS50987">
    <property type="entry name" value="HTH_ARSR_2"/>
    <property type="match status" value="1"/>
</dbReference>
<organism evidence="5 6">
    <name type="scientific">Leminorella richardii</name>
    <dbReference type="NCBI Taxonomy" id="158841"/>
    <lineage>
        <taxon>Bacteria</taxon>
        <taxon>Pseudomonadati</taxon>
        <taxon>Pseudomonadota</taxon>
        <taxon>Gammaproteobacteria</taxon>
        <taxon>Enterobacterales</taxon>
        <taxon>Budviciaceae</taxon>
        <taxon>Leminorella</taxon>
    </lineage>
</organism>
<dbReference type="GO" id="GO:0003700">
    <property type="term" value="F:DNA-binding transcription factor activity"/>
    <property type="evidence" value="ECO:0007669"/>
    <property type="project" value="InterPro"/>
</dbReference>
<dbReference type="InterPro" id="IPR051081">
    <property type="entry name" value="HTH_MetalResp_TranReg"/>
</dbReference>
<dbReference type="EMBL" id="LS483470">
    <property type="protein sequence ID" value="SQI41442.1"/>
    <property type="molecule type" value="Genomic_DNA"/>
</dbReference>
<accession>A0A2X4V3R2</accession>
<sequence length="91" mass="10381">MKDVWNALSDPVRRKILQLLKDDNLNAGDIATHFTISKPSISHHLDVLKQAKLVSSEKKGQQIEYSINTTVFQDVLGFIAEFYKEGKHEKN</sequence>
<dbReference type="OrthoDB" id="9790747at2"/>
<dbReference type="CDD" id="cd00090">
    <property type="entry name" value="HTH_ARSR"/>
    <property type="match status" value="1"/>
</dbReference>
<proteinExistence type="predicted"/>
<dbReference type="InterPro" id="IPR011991">
    <property type="entry name" value="ArsR-like_HTH"/>
</dbReference>
<dbReference type="NCBIfam" id="NF033789">
    <property type="entry name" value="repress_SdpR"/>
    <property type="match status" value="1"/>
</dbReference>
<keyword evidence="3" id="KW-0804">Transcription</keyword>
<dbReference type="InterPro" id="IPR001845">
    <property type="entry name" value="HTH_ArsR_DNA-bd_dom"/>
</dbReference>
<evidence type="ECO:0000256" key="1">
    <source>
        <dbReference type="ARBA" id="ARBA00023015"/>
    </source>
</evidence>
<dbReference type="RefSeq" id="WP_111740574.1">
    <property type="nucleotide sequence ID" value="NZ_LR698987.1"/>
</dbReference>
<dbReference type="AlphaFoldDB" id="A0A2X4V3R2"/>
<dbReference type="PANTHER" id="PTHR33154">
    <property type="entry name" value="TRANSCRIPTIONAL REGULATOR, ARSR FAMILY"/>
    <property type="match status" value="1"/>
</dbReference>
<dbReference type="PRINTS" id="PR00778">
    <property type="entry name" value="HTHARSR"/>
</dbReference>
<dbReference type="KEGG" id="lri:NCTC12151_02074"/>
<keyword evidence="1" id="KW-0805">Transcription regulation</keyword>
<reference evidence="5 6" key="1">
    <citation type="submission" date="2018-06" db="EMBL/GenBank/DDBJ databases">
        <authorList>
            <consortium name="Pathogen Informatics"/>
            <person name="Doyle S."/>
        </authorList>
    </citation>
    <scope>NUCLEOTIDE SEQUENCE [LARGE SCALE GENOMIC DNA]</scope>
    <source>
        <strain evidence="5 6">NCTC12151</strain>
    </source>
</reference>
<evidence type="ECO:0000313" key="5">
    <source>
        <dbReference type="EMBL" id="SQI41442.1"/>
    </source>
</evidence>
<dbReference type="NCBIfam" id="NF033788">
    <property type="entry name" value="HTH_metalloreg"/>
    <property type="match status" value="1"/>
</dbReference>
<dbReference type="Gene3D" id="1.10.10.10">
    <property type="entry name" value="Winged helix-like DNA-binding domain superfamily/Winged helix DNA-binding domain"/>
    <property type="match status" value="1"/>
</dbReference>
<keyword evidence="2" id="KW-0238">DNA-binding</keyword>
<dbReference type="SMART" id="SM00418">
    <property type="entry name" value="HTH_ARSR"/>
    <property type="match status" value="1"/>
</dbReference>